<dbReference type="KEGG" id="ele:Elen_0104"/>
<feature type="domain" description="MBG" evidence="4">
    <location>
        <begin position="1867"/>
        <end position="1939"/>
    </location>
</feature>
<feature type="compositionally biased region" description="Basic and acidic residues" evidence="2">
    <location>
        <begin position="199"/>
        <end position="219"/>
    </location>
</feature>
<dbReference type="GO" id="GO:0030313">
    <property type="term" value="C:cell envelope"/>
    <property type="evidence" value="ECO:0007669"/>
    <property type="project" value="UniProtKB-SubCell"/>
</dbReference>
<feature type="region of interest" description="Disordered" evidence="2">
    <location>
        <begin position="1944"/>
        <end position="1967"/>
    </location>
</feature>
<evidence type="ECO:0000256" key="2">
    <source>
        <dbReference type="SAM" id="MobiDB-lite"/>
    </source>
</evidence>
<keyword evidence="6" id="KW-1185">Reference proteome</keyword>
<proteinExistence type="predicted"/>
<comment type="subcellular location">
    <subcellularLocation>
        <location evidence="1">Cell envelope</location>
    </subcellularLocation>
</comment>
<feature type="domain" description="MBG" evidence="4">
    <location>
        <begin position="1708"/>
        <end position="1779"/>
    </location>
</feature>
<dbReference type="eggNOG" id="COG5492">
    <property type="taxonomic scope" value="Bacteria"/>
</dbReference>
<dbReference type="STRING" id="479437.Elen_0104"/>
<reference evidence="5 6" key="1">
    <citation type="journal article" date="2009" name="Stand. Genomic Sci.">
        <title>Complete genome sequence of Eggerthella lenta type strain (IPP VPI 0255).</title>
        <authorList>
            <person name="Saunders E."/>
            <person name="Pukall R."/>
            <person name="Abt B."/>
            <person name="Lapidus A."/>
            <person name="Glavina Del Rio T."/>
            <person name="Copeland A."/>
            <person name="Tice H."/>
            <person name="Cheng J.F."/>
            <person name="Lucas S."/>
            <person name="Chen F."/>
            <person name="Nolan M."/>
            <person name="Bruce D."/>
            <person name="Goodwin L."/>
            <person name="Pitluck S."/>
            <person name="Ivanova N."/>
            <person name="Mavromatis K."/>
            <person name="Ovchinnikova G."/>
            <person name="Pati A."/>
            <person name="Chen A."/>
            <person name="Palaniappan K."/>
            <person name="Land M."/>
            <person name="Hauser L."/>
            <person name="Chang Y.J."/>
            <person name="Jeffries C.D."/>
            <person name="Chain P."/>
            <person name="Meincke L."/>
            <person name="Sims D."/>
            <person name="Brettin T."/>
            <person name="Detter J.C."/>
            <person name="Goker M."/>
            <person name="Bristow J."/>
            <person name="Eisen J.A."/>
            <person name="Markowitz V."/>
            <person name="Hugenholtz P."/>
            <person name="Kyrpides N.C."/>
            <person name="Klenk H.P."/>
            <person name="Han C."/>
        </authorList>
    </citation>
    <scope>NUCLEOTIDE SEQUENCE [LARGE SCALE GENOMIC DNA]</scope>
    <source>
        <strain evidence="6">ATCC 25559 / DSM 2243 / CCUG 17323 / JCM 9979 / KCTC 3265 / NCTC 11813 / VPI 0255 / 1899 B</strain>
    </source>
</reference>
<keyword evidence="3" id="KW-0812">Transmembrane</keyword>
<dbReference type="BioCyc" id="ELEN479437:G1GFY-112-MONOMER"/>
<dbReference type="PaxDb" id="479437-Elen_0104"/>
<evidence type="ECO:0000313" key="6">
    <source>
        <dbReference type="Proteomes" id="UP000001377"/>
    </source>
</evidence>
<dbReference type="Gene3D" id="2.60.40.4270">
    <property type="entry name" value="Listeria-Bacteroides repeat domain"/>
    <property type="match status" value="1"/>
</dbReference>
<name>C8WJ96_EGGLE</name>
<sequence length="2099" mass="220271" precursor="true">MLEKMLDLKNTFEGKFLAVLMSVVLVMSMTNILAFAGNEGQKDGSKTESAPTDQVVGESDKEAVDEAVQHGESAAAKDADASKTTPSQPLVSTTVDEAVVTFETQNAFVSVKDQLLSGTMLTTELHKELRFTASADTGFELGAITAKNAANADVPVTTQDGVSSIAAEYVDSTLVVSVVAAAVVSDEPEVETTPITSDTKIEPGEADEKGEPEEPKSEEPETDEPEAPVADEDVVEVEADVSNPAFEGYAQAGNVLVKVTAAEGVLPEGATVQATRIERQDVVDAVAERVESQGKVLEDAIAIDVTLLDKDGNEIQPNGALNVCFFDANVEGEEVGVYRVSDDASQVETIGARQADPAVQSFDVDHFTIYVATGSNYASTGIKLDSSSIEVGETIKALGERKWNSKGYSWTSSDASVAKVAFSKENRADIVGVSPGVATITYSYKVGNRTYTDTAKVHVVPSVVKHTVSWYVNGDVSKSTKVRDGEVPSYGGTPNRAGDWQYKQFVGWATAPNSKNYLTEGELPAVTEDVSYYAVFTSQAYFYFVLEGRSNTSTVAKDYMYAGEGTMIVPDGFNSGDRWYDGSNFSIADYIVSTPSDEAIRNGIRAAYADYSPDWTYTIDWTTLSVAGSSVDYRYNTFDYGKSMHTDGALSINKDTTIGVTYLTQKPDGSVVTNSTSHDKNVAFGLNSTVNTDAPSFETDGYTYNSRVNHNGASYVFDGWYLDQSYTTKAPDSVSPSSSASFYARYIANTKTLTYQANGGAFSDGTIQDKTAVQQVGARVSFISNPSRDGYVFTGWKDKDTGDVYSAGVSGMIMPDRDVTLVAQWQGVIPIKLLGDETKKTYSGTKQSYTGFTVSGLDMGSYTVSGVQALAQGTDVGTYKGTIDYSGMRIFEKSSGSDVTNQFEVVEASEPTLIVEKAPISIVTPDDSKLYDGAPLIATKGAELSGLVNDETATLIVIGSRTDVGTSDNAYQIDWSGSAKESNYFIDEETIGTLEIAKRPVTVTAKGGEKQYDGKPLTAADTGYDIGGEGLVEGHEADVALSGSQTAPGASPATVESVAVKDGDVDVANNYDVATADGSLKVTNRDAKYEVTLKANSSTGNVYDGTEKSAKGVVTDRFVIDDVEYAVSGYETQDPAEVAAGVYTNNVSGDFKVKDPAGNDVTSEFAVHTEDGELEIAKRPVTVTAKGGEKQYDGKPLTAADTGYDIGGEGLVEGHEADVALSGSQTAPGASPATVESVAVKDGDVDVANNYDVATADGSLKVTNRDAKYEVTLKANSSTGNVYDGTEKSAKGVVTDRFVIDDVEYAVSGYETQDPAEVAAGVYTNNVSGDFKVKDPAGNDVTSEFAVHTEDGELEIAKRPVTVTAKGGEKQYDGKPLTAADTGYDIGGEGLVEGHEADVALSGSQTAPGASPATVESVAVKDGDVDVANNYDVATADGSLKVTNRDAKYEVTLKANSSTGNVYDGTEKSAKGVVTDRFVIDDVEYAVSGYETQDPAEVAAGVYTNNVSGDFKVKDPAGNDVTSEFAVHTEDGELEILPREVTLASGSATKIYDGTALELPDVTVGGDGFVGTEASVRATGSITDIGGPIDNTIVVEPGEGFIAANYNVVYTVGKLTVTSASIDPDDPSYTGIQINNPYDVQYNGQEQRWIPSVFDRNNHKLVTGTDYTVSYSQDVRNVGVVTVTITGIGNYMGTVERAYNITPAPAVIRVNDSSKAYGEADPGFTGAVEGLFGDDLLGDIAYSRTNIDEEVGNYSDVLTATVGNLNGNYTYTVEPGNFSIVPAGGNVVTIDATGLTKTYDGQPVSVVAEASVDGSALLYSVDGSTWSDANPEFTNAGTYTVYVKATHDGYEESAPVSATVVINPAPVTIAVADASKVAGADDPAFSGTVEGLVAEGDLGDINYVRPGGEEAAGVYVGALTALYTQNGNYRVAVLNGTFTITAAPVTPPTPPTPPTSPTPTPLPTPGTVPPDSPIAPVVTPIVDALQGAAEAVIGDNETPLAEPRETEIGDNDTPLASHDHASCWVHWYIILGIIVTALYGACVALRRGLFSRKLKKYEDGLTGGGDPAPGAPSIGDDASAPIAPKGAPAGATLAAGLGE</sequence>
<dbReference type="InterPro" id="IPR041286">
    <property type="entry name" value="MBG_2"/>
</dbReference>
<feature type="region of interest" description="Disordered" evidence="2">
    <location>
        <begin position="187"/>
        <end position="230"/>
    </location>
</feature>
<dbReference type="EMBL" id="CP001726">
    <property type="protein sequence ID" value="ACV54098.1"/>
    <property type="molecule type" value="Genomic_DNA"/>
</dbReference>
<feature type="region of interest" description="Disordered" evidence="2">
    <location>
        <begin position="2060"/>
        <end position="2086"/>
    </location>
</feature>
<accession>C8WJ96</accession>
<keyword evidence="3" id="KW-0472">Membrane</keyword>
<protein>
    <submittedName>
        <fullName evidence="5">Cell wall/surface repeat protein</fullName>
    </submittedName>
</protein>
<keyword evidence="3" id="KW-1133">Transmembrane helix</keyword>
<dbReference type="Pfam" id="PF18676">
    <property type="entry name" value="MBG_2"/>
    <property type="match status" value="2"/>
</dbReference>
<evidence type="ECO:0000313" key="5">
    <source>
        <dbReference type="EMBL" id="ACV54098.1"/>
    </source>
</evidence>
<dbReference type="InterPro" id="IPR042229">
    <property type="entry name" value="Listeria/Bacterioides_rpt_sf"/>
</dbReference>
<dbReference type="NCBIfam" id="TIGR02543">
    <property type="entry name" value="List_Bact_rpt"/>
    <property type="match status" value="1"/>
</dbReference>
<evidence type="ECO:0000256" key="1">
    <source>
        <dbReference type="ARBA" id="ARBA00004196"/>
    </source>
</evidence>
<dbReference type="Pfam" id="PF09479">
    <property type="entry name" value="Flg_new"/>
    <property type="match status" value="2"/>
</dbReference>
<dbReference type="eggNOG" id="COG2373">
    <property type="taxonomic scope" value="Bacteria"/>
</dbReference>
<organism evidence="5 6">
    <name type="scientific">Eggerthella lenta (strain ATCC 25559 / DSM 2243 / CCUG 17323 / JCM 9979 / KCTC 3265 / NCTC 11813 / VPI 0255 / 1899 B)</name>
    <name type="common">Eubacterium lentum</name>
    <dbReference type="NCBI Taxonomy" id="479437"/>
    <lineage>
        <taxon>Bacteria</taxon>
        <taxon>Bacillati</taxon>
        <taxon>Actinomycetota</taxon>
        <taxon>Coriobacteriia</taxon>
        <taxon>Eggerthellales</taxon>
        <taxon>Eggerthellaceae</taxon>
        <taxon>Eggerthella</taxon>
    </lineage>
</organism>
<dbReference type="HOGENOM" id="CLU_232399_0_0_11"/>
<evidence type="ECO:0000256" key="3">
    <source>
        <dbReference type="SAM" id="Phobius"/>
    </source>
</evidence>
<feature type="compositionally biased region" description="Pro residues" evidence="2">
    <location>
        <begin position="1945"/>
        <end position="1967"/>
    </location>
</feature>
<dbReference type="RefSeq" id="WP_015759812.1">
    <property type="nucleotide sequence ID" value="NC_013204.1"/>
</dbReference>
<evidence type="ECO:0000259" key="4">
    <source>
        <dbReference type="Pfam" id="PF18676"/>
    </source>
</evidence>
<feature type="transmembrane region" description="Helical" evidence="3">
    <location>
        <begin position="2024"/>
        <end position="2045"/>
    </location>
</feature>
<feature type="region of interest" description="Disordered" evidence="2">
    <location>
        <begin position="38"/>
        <end position="57"/>
    </location>
</feature>
<gene>
    <name evidence="5" type="ordered locus">Elen_0104</name>
</gene>
<dbReference type="Proteomes" id="UP000001377">
    <property type="component" value="Chromosome"/>
</dbReference>
<dbReference type="InterPro" id="IPR013378">
    <property type="entry name" value="InlB-like_B-rpt"/>
</dbReference>
<feature type="compositionally biased region" description="Acidic residues" evidence="2">
    <location>
        <begin position="220"/>
        <end position="230"/>
    </location>
</feature>